<dbReference type="GO" id="GO:0031418">
    <property type="term" value="F:L-ascorbic acid binding"/>
    <property type="evidence" value="ECO:0007669"/>
    <property type="project" value="UniProtKB-KW"/>
</dbReference>
<dbReference type="PANTHER" id="PTHR41536:SF1">
    <property type="entry name" value="PKHD-TYPE HYDROXYLASE YBIX"/>
    <property type="match status" value="1"/>
</dbReference>
<dbReference type="InterPro" id="IPR041097">
    <property type="entry name" value="PKHD_C"/>
</dbReference>
<keyword evidence="2 7" id="KW-0479">Metal-binding</keyword>
<dbReference type="InterPro" id="IPR005123">
    <property type="entry name" value="Oxoglu/Fe-dep_dioxygenase_dom"/>
</dbReference>
<feature type="binding site" evidence="7">
    <location>
        <position position="96"/>
    </location>
    <ligand>
        <name>Fe cation</name>
        <dbReference type="ChEBI" id="CHEBI:24875"/>
    </ligand>
</feature>
<accession>A0A1Y1QI85</accession>
<dbReference type="NCBIfam" id="NF003975">
    <property type="entry name" value="PRK05467.1-4"/>
    <property type="match status" value="1"/>
</dbReference>
<dbReference type="InterPro" id="IPR006620">
    <property type="entry name" value="Pro_4_hyd_alph"/>
</dbReference>
<sequence length="222" mass="24804">MLLLIKNVLDPQRIKEVQELLATGEFVDGRFSAGGEAAKVKYNQELSPNSPLQRRLNAMVMSPLVQHPEYQAAVLPLRVATAFYARYLPGMTYGFHVDDPVMGPMSGRYRTDVSTTVFLNDDYEGGEIVIRTAYGEEKIRGEAGDAVVYDSGSWHKVAEVTKGFRLVAVTWAQSLVKDPQQRELLYQLAKAREGVMEKLPQSVEAASISTVHINLLRMWSEV</sequence>
<name>A0A1Y1QI85_9GAMM</name>
<dbReference type="Pfam" id="PF18331">
    <property type="entry name" value="PKHD_C"/>
    <property type="match status" value="1"/>
</dbReference>
<gene>
    <name evidence="9" type="ORF">BWK73_31225</name>
</gene>
<feature type="binding site" evidence="7">
    <location>
        <position position="98"/>
    </location>
    <ligand>
        <name>Fe cation</name>
        <dbReference type="ChEBI" id="CHEBI:24875"/>
    </ligand>
</feature>
<dbReference type="Pfam" id="PF13640">
    <property type="entry name" value="2OG-FeII_Oxy_3"/>
    <property type="match status" value="1"/>
</dbReference>
<feature type="binding site" evidence="7">
    <location>
        <position position="155"/>
    </location>
    <ligand>
        <name>Fe cation</name>
        <dbReference type="ChEBI" id="CHEBI:24875"/>
    </ligand>
</feature>
<evidence type="ECO:0000313" key="9">
    <source>
        <dbReference type="EMBL" id="OQX06321.1"/>
    </source>
</evidence>
<reference evidence="9 10" key="1">
    <citation type="submission" date="2017-01" db="EMBL/GenBank/DDBJ databases">
        <title>Novel large sulfur bacteria in the metagenomes of groundwater-fed chemosynthetic microbial mats in the Lake Huron basin.</title>
        <authorList>
            <person name="Sharrar A.M."/>
            <person name="Flood B.E."/>
            <person name="Bailey J.V."/>
            <person name="Jones D.S."/>
            <person name="Biddanda B."/>
            <person name="Ruberg S.A."/>
            <person name="Marcus D.N."/>
            <person name="Dick G.J."/>
        </authorList>
    </citation>
    <scope>NUCLEOTIDE SEQUENCE [LARGE SCALE GENOMIC DNA]</scope>
    <source>
        <strain evidence="9">A8</strain>
    </source>
</reference>
<keyword evidence="5 7" id="KW-0560">Oxidoreductase</keyword>
<evidence type="ECO:0000313" key="10">
    <source>
        <dbReference type="Proteomes" id="UP000192491"/>
    </source>
</evidence>
<dbReference type="PROSITE" id="PS51471">
    <property type="entry name" value="FE2OG_OXY"/>
    <property type="match status" value="1"/>
</dbReference>
<dbReference type="PANTHER" id="PTHR41536">
    <property type="entry name" value="PKHD-TYPE HYDROXYLASE YBIX"/>
    <property type="match status" value="1"/>
</dbReference>
<dbReference type="AlphaFoldDB" id="A0A1Y1QI85"/>
<dbReference type="GO" id="GO:0016706">
    <property type="term" value="F:2-oxoglutarate-dependent dioxygenase activity"/>
    <property type="evidence" value="ECO:0007669"/>
    <property type="project" value="UniProtKB-UniRule"/>
</dbReference>
<dbReference type="Proteomes" id="UP000192491">
    <property type="component" value="Unassembled WGS sequence"/>
</dbReference>
<keyword evidence="6 7" id="KW-0408">Iron</keyword>
<dbReference type="EMBL" id="MTEJ01000250">
    <property type="protein sequence ID" value="OQX06321.1"/>
    <property type="molecule type" value="Genomic_DNA"/>
</dbReference>
<dbReference type="GO" id="GO:0006974">
    <property type="term" value="P:DNA damage response"/>
    <property type="evidence" value="ECO:0007669"/>
    <property type="project" value="TreeGrafter"/>
</dbReference>
<comment type="cofactor">
    <cofactor evidence="1 7">
        <name>L-ascorbate</name>
        <dbReference type="ChEBI" id="CHEBI:38290"/>
    </cofactor>
</comment>
<feature type="binding site" evidence="7">
    <location>
        <position position="165"/>
    </location>
    <ligand>
        <name>2-oxoglutarate</name>
        <dbReference type="ChEBI" id="CHEBI:16810"/>
    </ligand>
</feature>
<evidence type="ECO:0000256" key="6">
    <source>
        <dbReference type="ARBA" id="ARBA00023004"/>
    </source>
</evidence>
<evidence type="ECO:0000256" key="2">
    <source>
        <dbReference type="ARBA" id="ARBA00022723"/>
    </source>
</evidence>
<dbReference type="NCBIfam" id="NF003974">
    <property type="entry name" value="PRK05467.1-3"/>
    <property type="match status" value="1"/>
</dbReference>
<keyword evidence="3 7" id="KW-0847">Vitamin C</keyword>
<evidence type="ECO:0000259" key="8">
    <source>
        <dbReference type="PROSITE" id="PS51471"/>
    </source>
</evidence>
<dbReference type="Gene3D" id="2.60.120.620">
    <property type="entry name" value="q2cbj1_9rhob like domain"/>
    <property type="match status" value="1"/>
</dbReference>
<feature type="domain" description="Fe2OG dioxygenase" evidence="8">
    <location>
        <begin position="78"/>
        <end position="174"/>
    </location>
</feature>
<evidence type="ECO:0000256" key="4">
    <source>
        <dbReference type="ARBA" id="ARBA00022964"/>
    </source>
</evidence>
<keyword evidence="4 7" id="KW-0223">Dioxygenase</keyword>
<protein>
    <submittedName>
        <fullName evidence="9">Fe2+-dependent dioxygenase</fullName>
    </submittedName>
</protein>
<dbReference type="eggNOG" id="COG3128">
    <property type="taxonomic scope" value="Bacteria"/>
</dbReference>
<dbReference type="GO" id="GO:0006879">
    <property type="term" value="P:intracellular iron ion homeostasis"/>
    <property type="evidence" value="ECO:0007669"/>
    <property type="project" value="TreeGrafter"/>
</dbReference>
<evidence type="ECO:0000256" key="7">
    <source>
        <dbReference type="HAMAP-Rule" id="MF_00657"/>
    </source>
</evidence>
<evidence type="ECO:0000256" key="1">
    <source>
        <dbReference type="ARBA" id="ARBA00001961"/>
    </source>
</evidence>
<dbReference type="SMART" id="SM00702">
    <property type="entry name" value="P4Hc"/>
    <property type="match status" value="1"/>
</dbReference>
<organism evidence="9 10">
    <name type="scientific">Thiothrix lacustris</name>
    <dbReference type="NCBI Taxonomy" id="525917"/>
    <lineage>
        <taxon>Bacteria</taxon>
        <taxon>Pseudomonadati</taxon>
        <taxon>Pseudomonadota</taxon>
        <taxon>Gammaproteobacteria</taxon>
        <taxon>Thiotrichales</taxon>
        <taxon>Thiotrichaceae</taxon>
        <taxon>Thiothrix</taxon>
    </lineage>
</organism>
<dbReference type="InterPro" id="IPR044862">
    <property type="entry name" value="Pro_4_hyd_alph_FE2OG_OXY"/>
</dbReference>
<dbReference type="Gene3D" id="4.10.860.20">
    <property type="entry name" value="Rabenosyn, Rab binding domain"/>
    <property type="match status" value="1"/>
</dbReference>
<dbReference type="GO" id="GO:0005506">
    <property type="term" value="F:iron ion binding"/>
    <property type="evidence" value="ECO:0007669"/>
    <property type="project" value="UniProtKB-UniRule"/>
</dbReference>
<comment type="caution">
    <text evidence="9">The sequence shown here is derived from an EMBL/GenBank/DDBJ whole genome shotgun (WGS) entry which is preliminary data.</text>
</comment>
<evidence type="ECO:0000256" key="5">
    <source>
        <dbReference type="ARBA" id="ARBA00023002"/>
    </source>
</evidence>
<dbReference type="HAMAP" id="MF_00657">
    <property type="entry name" value="Hydroxyl_YbiX"/>
    <property type="match status" value="1"/>
</dbReference>
<comment type="cofactor">
    <cofactor evidence="7">
        <name>Fe(2+)</name>
        <dbReference type="ChEBI" id="CHEBI:29033"/>
    </cofactor>
    <text evidence="7">Binds 1 Fe(2+) ion per subunit.</text>
</comment>
<dbReference type="InterPro" id="IPR023550">
    <property type="entry name" value="PKHD_hydroxylase"/>
</dbReference>
<dbReference type="STRING" id="1123401.GCA_000621325_00848"/>
<evidence type="ECO:0000256" key="3">
    <source>
        <dbReference type="ARBA" id="ARBA00022896"/>
    </source>
</evidence>
<proteinExistence type="inferred from homology"/>